<feature type="domain" description="PucR C-terminal helix-turn-helix" evidence="2">
    <location>
        <begin position="282"/>
        <end position="335"/>
    </location>
</feature>
<sequence>MKINKVLAQEIANKVMKVLPYNVNIMDEIGLIIGSGDQDRIGTYHQGAIAAIEQGTIVSIYNSDAGAKPGVNIPIHFRNKIIGVIGISGDPNIVEPFAELVRVTSELLINQEFLYKERRIKEQMKEEFLYHWIFRNEEYDEAFIHSGEAVGIKFELERKAVIVKGNSMKEPFLLEQEYSFRLSQNTLLFIVPIDSDILRRLEDFISKDNTKIGIGTNHSHIGKSVHEAKRALKIAEKLRLTEYHCYYHNLKFIDYLTNKAIEFEEISGFFQDLETSPKGTELIDTLISFIENSGDMNAISSELHIHRNSLAYRLQKIEQLTNKNPKNFIDLFQLFTGYVLYKMKYSIID</sequence>
<name>A0A6H1P642_PRIMG</name>
<gene>
    <name evidence="3" type="ORF">HFZ78_21695</name>
</gene>
<dbReference type="AlphaFoldDB" id="A0A6H1P642"/>
<dbReference type="InterPro" id="IPR025736">
    <property type="entry name" value="PucR_C-HTH_dom"/>
</dbReference>
<protein>
    <submittedName>
        <fullName evidence="3">Sugar diacid recognition protein</fullName>
    </submittedName>
</protein>
<dbReference type="PANTHER" id="PTHR33744">
    <property type="entry name" value="CARBOHYDRATE DIACID REGULATOR"/>
    <property type="match status" value="1"/>
</dbReference>
<dbReference type="PANTHER" id="PTHR33744:SF15">
    <property type="entry name" value="CARBOHYDRATE DIACID REGULATOR"/>
    <property type="match status" value="1"/>
</dbReference>
<evidence type="ECO:0000259" key="1">
    <source>
        <dbReference type="Pfam" id="PF05651"/>
    </source>
</evidence>
<evidence type="ECO:0000313" key="4">
    <source>
        <dbReference type="Proteomes" id="UP000501868"/>
    </source>
</evidence>
<evidence type="ECO:0000313" key="3">
    <source>
        <dbReference type="EMBL" id="QIZ08988.1"/>
    </source>
</evidence>
<dbReference type="Pfam" id="PF05651">
    <property type="entry name" value="Diacid_rec"/>
    <property type="match status" value="1"/>
</dbReference>
<dbReference type="InterPro" id="IPR042070">
    <property type="entry name" value="PucR_C-HTH_sf"/>
</dbReference>
<proteinExistence type="predicted"/>
<dbReference type="EMBL" id="CP051128">
    <property type="protein sequence ID" value="QIZ08988.1"/>
    <property type="molecule type" value="Genomic_DNA"/>
</dbReference>
<dbReference type="InterPro" id="IPR008599">
    <property type="entry name" value="Diacid_rec"/>
</dbReference>
<reference evidence="3 4" key="2">
    <citation type="submission" date="2020-04" db="EMBL/GenBank/DDBJ databases">
        <authorList>
            <person name="Fomenkov A."/>
            <person name="Anton B.P."/>
            <person name="Roberts R.J."/>
        </authorList>
    </citation>
    <scope>NUCLEOTIDE SEQUENCE [LARGE SCALE GENOMIC DNA]</scope>
    <source>
        <strain evidence="3 4">S2</strain>
    </source>
</reference>
<dbReference type="InterPro" id="IPR051448">
    <property type="entry name" value="CdaR-like_regulators"/>
</dbReference>
<dbReference type="Pfam" id="PF13556">
    <property type="entry name" value="HTH_30"/>
    <property type="match status" value="1"/>
</dbReference>
<accession>A0A6H1P642</accession>
<dbReference type="Proteomes" id="UP000501868">
    <property type="component" value="Chromosome"/>
</dbReference>
<evidence type="ECO:0000259" key="2">
    <source>
        <dbReference type="Pfam" id="PF13556"/>
    </source>
</evidence>
<organism evidence="3 4">
    <name type="scientific">Priestia megaterium</name>
    <name type="common">Bacillus megaterium</name>
    <dbReference type="NCBI Taxonomy" id="1404"/>
    <lineage>
        <taxon>Bacteria</taxon>
        <taxon>Bacillati</taxon>
        <taxon>Bacillota</taxon>
        <taxon>Bacilli</taxon>
        <taxon>Bacillales</taxon>
        <taxon>Bacillaceae</taxon>
        <taxon>Priestia</taxon>
    </lineage>
</organism>
<dbReference type="Gene3D" id="1.10.10.2840">
    <property type="entry name" value="PucR C-terminal helix-turn-helix domain"/>
    <property type="match status" value="1"/>
</dbReference>
<feature type="domain" description="Putative sugar diacid recognition" evidence="1">
    <location>
        <begin position="4"/>
        <end position="132"/>
    </location>
</feature>
<reference evidence="3 4" key="1">
    <citation type="submission" date="2020-04" db="EMBL/GenBank/DDBJ databases">
        <title>Genome-Wide Identification of 5-Methylcytosine Sites in Bacterial Genomes By High-Throughput Sequencing of MspJI Restriction Fragments.</title>
        <authorList>
            <person name="Wu V."/>
        </authorList>
    </citation>
    <scope>NUCLEOTIDE SEQUENCE [LARGE SCALE GENOMIC DNA]</scope>
    <source>
        <strain evidence="3 4">S2</strain>
    </source>
</reference>